<dbReference type="AlphaFoldDB" id="Q8CEN4"/>
<reference evidence="5" key="3">
    <citation type="journal article" date="2000" name="Genome Res.">
        <title>RIKEN integrated sequence analysis (RISA) system--384-format sequencing pipeline with 384 multicapillary sequencer.</title>
        <authorList>
            <person name="Shibata K."/>
            <person name="Itoh M."/>
            <person name="Aizawa K."/>
            <person name="Nagaoka S."/>
            <person name="Sasaki N."/>
            <person name="Carninci P."/>
            <person name="Konno H."/>
            <person name="Akiyama J."/>
            <person name="Nishi K."/>
            <person name="Kitsunai T."/>
            <person name="Tashiro H."/>
            <person name="Itoh M."/>
            <person name="Sumi N."/>
            <person name="Ishii Y."/>
            <person name="Nakamura S."/>
            <person name="Hazama M."/>
            <person name="Nishine T."/>
            <person name="Harada A."/>
            <person name="Yamamoto R."/>
            <person name="Matsumoto H."/>
            <person name="Sakaguchi S."/>
            <person name="Ikegami T."/>
            <person name="Kashiwagi K."/>
            <person name="Fujiwake S."/>
            <person name="Inoue K."/>
            <person name="Togawa Y."/>
            <person name="Izawa M."/>
            <person name="Ohara E."/>
            <person name="Watahiki M."/>
            <person name="Yoneda Y."/>
            <person name="Ishikawa T."/>
            <person name="Ozawa K."/>
            <person name="Tanaka T."/>
            <person name="Matsuura S."/>
            <person name="Kawai J."/>
            <person name="Okazaki Y."/>
            <person name="Muramatsu M."/>
            <person name="Inoue Y."/>
            <person name="Kira A."/>
            <person name="Hayashizaki Y."/>
        </authorList>
    </citation>
    <scope>NUCLEOTIDE SEQUENCE</scope>
    <source>
        <strain evidence="5">C57BL/6J</strain>
        <tissue evidence="5">Medulla oblongata</tissue>
    </source>
</reference>
<reference evidence="5" key="7">
    <citation type="journal article" date="2005" name="Science">
        <title>The Transcriptional Landscape of the Mammalian Genome.</title>
        <authorList>
            <consortium name="The FANTOM Consortium"/>
            <consortium name="Riken Genome Exploration Research Group and Genome Science Group (Genome Network Project Core Group)"/>
        </authorList>
    </citation>
    <scope>NUCLEOTIDE SEQUENCE</scope>
    <source>
        <strain evidence="5">C57BL/6J</strain>
        <tissue evidence="5">Medulla oblongata</tissue>
    </source>
</reference>
<dbReference type="InterPro" id="IPR015096">
    <property type="entry name" value="FUBP_C"/>
</dbReference>
<dbReference type="PeptideAtlas" id="Q8CEN4"/>
<gene>
    <name evidence="6" type="primary">Khsrp</name>
</gene>
<keyword evidence="2" id="KW-0539">Nucleus</keyword>
<organism evidence="5">
    <name type="scientific">Mus musculus</name>
    <name type="common">Mouse</name>
    <dbReference type="NCBI Taxonomy" id="10090"/>
    <lineage>
        <taxon>Eukaryota</taxon>
        <taxon>Metazoa</taxon>
        <taxon>Chordata</taxon>
        <taxon>Craniata</taxon>
        <taxon>Vertebrata</taxon>
        <taxon>Euteleostomi</taxon>
        <taxon>Mammalia</taxon>
        <taxon>Eutheria</taxon>
        <taxon>Euarchontoglires</taxon>
        <taxon>Glires</taxon>
        <taxon>Rodentia</taxon>
        <taxon>Myomorpha</taxon>
        <taxon>Muroidea</taxon>
        <taxon>Muridae</taxon>
        <taxon>Murinae</taxon>
        <taxon>Mus</taxon>
        <taxon>Mus</taxon>
    </lineage>
</organism>
<evidence type="ECO:0000259" key="4">
    <source>
        <dbReference type="Pfam" id="PF09005"/>
    </source>
</evidence>
<evidence type="ECO:0000313" key="5">
    <source>
        <dbReference type="EMBL" id="BAC25545.1"/>
    </source>
</evidence>
<reference evidence="5" key="6">
    <citation type="journal article" date="2002" name="Nature">
        <title>Analysis of the mouse transcriptome based on functional annotation of 60,770 full-length cDNAs.</title>
        <authorList>
            <consortium name="The FANTOM Consortium and the RIKEN Genome Exploration Research Group Phase I and II Team"/>
        </authorList>
    </citation>
    <scope>NUCLEOTIDE SEQUENCE</scope>
    <source>
        <strain evidence="5">C57BL/6J</strain>
        <tissue evidence="5">Medulla oblongata</tissue>
    </source>
</reference>
<name>Q8CEN4_MOUSE</name>
<reference evidence="5" key="2">
    <citation type="journal article" date="2000" name="Genome Res.">
        <title>Normalization and subtraction of cap-trapper-selected cDNAs to prepare full-length cDNA libraries for rapid discovery of new genes.</title>
        <authorList>
            <person name="Carninci P."/>
            <person name="Shibata Y."/>
            <person name="Hayatsu N."/>
            <person name="Sugahara Y."/>
            <person name="Shibata K."/>
            <person name="Itoh M."/>
            <person name="Konno H."/>
            <person name="Okazaki Y."/>
            <person name="Muramatsu M."/>
            <person name="Hayashizaki Y."/>
        </authorList>
    </citation>
    <scope>NUCLEOTIDE SEQUENCE</scope>
    <source>
        <strain evidence="5">C57BL/6J</strain>
        <tissue evidence="5">Medulla oblongata</tissue>
    </source>
</reference>
<dbReference type="AGR" id="MGI:1336214"/>
<dbReference type="MGI" id="MGI:1336214">
    <property type="gene designation" value="Khsrp"/>
</dbReference>
<evidence type="ECO:0000256" key="3">
    <source>
        <dbReference type="SAM" id="MobiDB-lite"/>
    </source>
</evidence>
<feature type="domain" description="Far upstream element-binding protein C-terminal" evidence="4">
    <location>
        <begin position="137"/>
        <end position="152"/>
    </location>
</feature>
<reference evidence="5" key="4">
    <citation type="submission" date="2000-07" db="EMBL/GenBank/DDBJ databases">
        <authorList>
            <person name="Adachi J."/>
            <person name="Aizawa K."/>
            <person name="Akahira S."/>
            <person name="Akimura T."/>
            <person name="Arai A."/>
            <person name="Aono H."/>
            <person name="Arakawa T."/>
            <person name="Bono H."/>
            <person name="Carninci P."/>
            <person name="Fukuda S."/>
            <person name="Fukunishi Y."/>
            <person name="Furuno M."/>
            <person name="Hanagaki T."/>
            <person name="Hara A."/>
            <person name="Hayatsu N."/>
            <person name="Hiramoto K."/>
            <person name="Hiraoka T."/>
            <person name="Hori F."/>
            <person name="Imotani K."/>
            <person name="Ishii Y."/>
            <person name="Itoh M."/>
            <person name="Izawa M."/>
            <person name="Kasukawa T."/>
            <person name="Kato H."/>
            <person name="Kawai J."/>
            <person name="Kojima Y."/>
            <person name="Konno H."/>
            <person name="Kouda M."/>
            <person name="Koya S."/>
            <person name="Kurihara C."/>
            <person name="Matsuyama T."/>
            <person name="Miyazaki A."/>
            <person name="Nishi K."/>
            <person name="Nomura K."/>
            <person name="Numazaki R."/>
            <person name="Ohno M."/>
            <person name="Okazaki Y."/>
            <person name="Okido T."/>
            <person name="Owa C."/>
            <person name="Saito H."/>
            <person name="Saito R."/>
            <person name="Sakai C."/>
            <person name="Sakai K."/>
            <person name="Sano H."/>
            <person name="Sasaki D."/>
            <person name="Shibata K."/>
            <person name="Shibata Y."/>
            <person name="Shinagawa A."/>
            <person name="Shiraki T."/>
            <person name="Sogabe Y."/>
            <person name="Suzuki H."/>
            <person name="Tagami M."/>
            <person name="Tagawa A."/>
            <person name="Takahashi F."/>
            <person name="Tanaka T."/>
            <person name="Tejima Y."/>
            <person name="Toya T."/>
            <person name="Yamamura T."/>
            <person name="Yasunishi A."/>
            <person name="Yoshida K."/>
            <person name="Yoshino M."/>
            <person name="Muramatsu M."/>
            <person name="Hayashizaki Y."/>
        </authorList>
    </citation>
    <scope>NUCLEOTIDE SEQUENCE</scope>
    <source>
        <strain evidence="5">C57BL/6J</strain>
        <tissue evidence="5">Medulla oblongata</tissue>
    </source>
</reference>
<reference evidence="5" key="8">
    <citation type="journal article" date="2005" name="Science">
        <title>Antisense Transcription in the Mammalian Transcriptome.</title>
        <authorList>
            <consortium name="RIKEN Genome Exploration Research Group and Genome Science Group (Genome Network Project Core Group) and the FANTOM Consortium"/>
        </authorList>
    </citation>
    <scope>NUCLEOTIDE SEQUENCE</scope>
    <source>
        <strain evidence="5">C57BL/6J</strain>
        <tissue evidence="5">Medulla oblongata</tissue>
    </source>
</reference>
<reference evidence="5" key="5">
    <citation type="journal article" date="2001" name="Nature">
        <title>Functional annotation of a full-length mouse cDNA collection.</title>
        <authorList>
            <consortium name="The RIKEN Genome Exploration Research Group Phase II Team and the FANTOM Consortium"/>
        </authorList>
    </citation>
    <scope>NUCLEOTIDE SEQUENCE</scope>
    <source>
        <strain evidence="5">C57BL/6J</strain>
        <tissue evidence="5">Medulla oblongata</tissue>
    </source>
</reference>
<protein>
    <recommendedName>
        <fullName evidence="4">Far upstream element-binding protein C-terminal domain-containing protein</fullName>
    </recommendedName>
</protein>
<proteinExistence type="evidence at transcript level"/>
<dbReference type="GO" id="GO:0005634">
    <property type="term" value="C:nucleus"/>
    <property type="evidence" value="ECO:0007669"/>
    <property type="project" value="UniProtKB-SubCell"/>
</dbReference>
<accession>Q8CEN4</accession>
<comment type="subcellular location">
    <subcellularLocation>
        <location evidence="1">Nucleus</location>
    </subcellularLocation>
</comment>
<evidence type="ECO:0000256" key="1">
    <source>
        <dbReference type="ARBA" id="ARBA00004123"/>
    </source>
</evidence>
<dbReference type="Pfam" id="PF09005">
    <property type="entry name" value="FUBP_C"/>
    <property type="match status" value="1"/>
</dbReference>
<dbReference type="GO" id="GO:0003676">
    <property type="term" value="F:nucleic acid binding"/>
    <property type="evidence" value="ECO:0007669"/>
    <property type="project" value="InterPro"/>
</dbReference>
<feature type="compositionally biased region" description="Low complexity" evidence="3">
    <location>
        <begin position="171"/>
        <end position="187"/>
    </location>
</feature>
<dbReference type="EMBL" id="AK018152">
    <property type="protein sequence ID" value="BAC25545.1"/>
    <property type="molecule type" value="mRNA"/>
</dbReference>
<feature type="region of interest" description="Disordered" evidence="3">
    <location>
        <begin position="123"/>
        <end position="187"/>
    </location>
</feature>
<sequence length="187" mass="19819">MLVVPLLTSTRLRAGAIPTPSGSHLPLTTQTKLLQRLQILMLPGLPTTLTTTSNPQVLCQALPQPLQPHLHRGNPPASTHWPIRLHQGLGRVLQKNWPAAPAAWGTPTAGLHQGLGGVLQEASKVATGGGPGAPPGSQPDYSAAWAEYYRQQAAYYGQTPGPGGPQPPPTQQEQQQANEANGYELHL</sequence>
<evidence type="ECO:0000256" key="2">
    <source>
        <dbReference type="ARBA" id="ARBA00023242"/>
    </source>
</evidence>
<dbReference type="GO" id="GO:0006355">
    <property type="term" value="P:regulation of DNA-templated transcription"/>
    <property type="evidence" value="ECO:0007669"/>
    <property type="project" value="InterPro"/>
</dbReference>
<evidence type="ECO:0000313" key="6">
    <source>
        <dbReference type="MGI" id="MGI:1336214"/>
    </source>
</evidence>
<reference evidence="5" key="1">
    <citation type="journal article" date="1999" name="Methods Enzymol.">
        <title>High-efficiency full-length cDNA cloning.</title>
        <authorList>
            <person name="Carninci P."/>
            <person name="Hayashizaki Y."/>
        </authorList>
    </citation>
    <scope>NUCLEOTIDE SEQUENCE</scope>
    <source>
        <strain evidence="5">C57BL/6J</strain>
        <tissue evidence="5">Medulla oblongata</tissue>
    </source>
</reference>